<feature type="domain" description="LysM" evidence="8">
    <location>
        <begin position="161"/>
        <end position="209"/>
    </location>
</feature>
<dbReference type="InterPro" id="IPR018392">
    <property type="entry name" value="LysM"/>
</dbReference>
<dbReference type="RefSeq" id="WP_133614674.1">
    <property type="nucleotide sequence ID" value="NZ_SNYW01000012.1"/>
</dbReference>
<dbReference type="Gene3D" id="2.70.70.10">
    <property type="entry name" value="Glucose Permease (Domain IIA)"/>
    <property type="match status" value="1"/>
</dbReference>
<keyword evidence="10" id="KW-1185">Reference proteome</keyword>
<dbReference type="FunFam" id="2.70.70.10:FF:000006">
    <property type="entry name" value="M23 family peptidase"/>
    <property type="match status" value="1"/>
</dbReference>
<protein>
    <submittedName>
        <fullName evidence="9">Murein DD-endopeptidase MepM/ murein hydrolase activator NlpD</fullName>
    </submittedName>
</protein>
<dbReference type="GO" id="GO:0006508">
    <property type="term" value="P:proteolysis"/>
    <property type="evidence" value="ECO:0007669"/>
    <property type="project" value="UniProtKB-KW"/>
</dbReference>
<comment type="cofactor">
    <cofactor evidence="1">
        <name>Zn(2+)</name>
        <dbReference type="ChEBI" id="CHEBI:29105"/>
    </cofactor>
</comment>
<name>A0A4R6WL96_9PROT</name>
<dbReference type="OrthoDB" id="9805070at2"/>
<keyword evidence="7" id="KW-0482">Metalloprotease</keyword>
<evidence type="ECO:0000256" key="1">
    <source>
        <dbReference type="ARBA" id="ARBA00001947"/>
    </source>
</evidence>
<dbReference type="GO" id="GO:0030313">
    <property type="term" value="C:cell envelope"/>
    <property type="evidence" value="ECO:0007669"/>
    <property type="project" value="UniProtKB-SubCell"/>
</dbReference>
<dbReference type="AlphaFoldDB" id="A0A4R6WL96"/>
<keyword evidence="3" id="KW-0645">Protease</keyword>
<dbReference type="PROSITE" id="PS51782">
    <property type="entry name" value="LYSM"/>
    <property type="match status" value="1"/>
</dbReference>
<evidence type="ECO:0000313" key="9">
    <source>
        <dbReference type="EMBL" id="TDQ78757.1"/>
    </source>
</evidence>
<comment type="caution">
    <text evidence="9">The sequence shown here is derived from an EMBL/GenBank/DDBJ whole genome shotgun (WGS) entry which is preliminary data.</text>
</comment>
<evidence type="ECO:0000313" key="10">
    <source>
        <dbReference type="Proteomes" id="UP000295783"/>
    </source>
</evidence>
<evidence type="ECO:0000256" key="2">
    <source>
        <dbReference type="ARBA" id="ARBA00004196"/>
    </source>
</evidence>
<dbReference type="Proteomes" id="UP000295783">
    <property type="component" value="Unassembled WGS sequence"/>
</dbReference>
<dbReference type="Gene3D" id="3.10.450.350">
    <property type="match status" value="2"/>
</dbReference>
<dbReference type="SUPFAM" id="SSF51261">
    <property type="entry name" value="Duplicated hybrid motif"/>
    <property type="match status" value="1"/>
</dbReference>
<evidence type="ECO:0000256" key="3">
    <source>
        <dbReference type="ARBA" id="ARBA00022670"/>
    </source>
</evidence>
<organism evidence="9 10">
    <name type="scientific">Dongia mobilis</name>
    <dbReference type="NCBI Taxonomy" id="578943"/>
    <lineage>
        <taxon>Bacteria</taxon>
        <taxon>Pseudomonadati</taxon>
        <taxon>Pseudomonadota</taxon>
        <taxon>Alphaproteobacteria</taxon>
        <taxon>Rhodospirillales</taxon>
        <taxon>Dongiaceae</taxon>
        <taxon>Dongia</taxon>
    </lineage>
</organism>
<dbReference type="GO" id="GO:0046872">
    <property type="term" value="F:metal ion binding"/>
    <property type="evidence" value="ECO:0007669"/>
    <property type="project" value="UniProtKB-KW"/>
</dbReference>
<evidence type="ECO:0000256" key="7">
    <source>
        <dbReference type="ARBA" id="ARBA00023049"/>
    </source>
</evidence>
<comment type="subcellular location">
    <subcellularLocation>
        <location evidence="2">Cell envelope</location>
    </subcellularLocation>
</comment>
<proteinExistence type="predicted"/>
<keyword evidence="6" id="KW-0862">Zinc</keyword>
<reference evidence="9 10" key="1">
    <citation type="submission" date="2019-03" db="EMBL/GenBank/DDBJ databases">
        <title>Genomic Encyclopedia of Type Strains, Phase III (KMG-III): the genomes of soil and plant-associated and newly described type strains.</title>
        <authorList>
            <person name="Whitman W."/>
        </authorList>
    </citation>
    <scope>NUCLEOTIDE SEQUENCE [LARGE SCALE GENOMIC DNA]</scope>
    <source>
        <strain evidence="9 10">CGMCC 1.7660</strain>
    </source>
</reference>
<keyword evidence="4" id="KW-0479">Metal-binding</keyword>
<evidence type="ECO:0000259" key="8">
    <source>
        <dbReference type="PROSITE" id="PS51782"/>
    </source>
</evidence>
<evidence type="ECO:0000256" key="4">
    <source>
        <dbReference type="ARBA" id="ARBA00022723"/>
    </source>
</evidence>
<dbReference type="InterPro" id="IPR045834">
    <property type="entry name" value="Csd3_N2"/>
</dbReference>
<dbReference type="Pfam" id="PF19425">
    <property type="entry name" value="Csd3_N2"/>
    <property type="match status" value="1"/>
</dbReference>
<gene>
    <name evidence="9" type="ORF">A8950_3217</name>
</gene>
<evidence type="ECO:0000256" key="6">
    <source>
        <dbReference type="ARBA" id="ARBA00022833"/>
    </source>
</evidence>
<dbReference type="GO" id="GO:0004222">
    <property type="term" value="F:metalloendopeptidase activity"/>
    <property type="evidence" value="ECO:0007669"/>
    <property type="project" value="TreeGrafter"/>
</dbReference>
<dbReference type="InterPro" id="IPR011055">
    <property type="entry name" value="Dup_hybrid_motif"/>
</dbReference>
<dbReference type="PANTHER" id="PTHR21666">
    <property type="entry name" value="PEPTIDASE-RELATED"/>
    <property type="match status" value="1"/>
</dbReference>
<dbReference type="PANTHER" id="PTHR21666:SF288">
    <property type="entry name" value="CELL DIVISION PROTEIN YTFB"/>
    <property type="match status" value="1"/>
</dbReference>
<accession>A0A4R6WL96</accession>
<keyword evidence="5 9" id="KW-0378">Hydrolase</keyword>
<dbReference type="Pfam" id="PF01551">
    <property type="entry name" value="Peptidase_M23"/>
    <property type="match status" value="1"/>
</dbReference>
<evidence type="ECO:0000256" key="5">
    <source>
        <dbReference type="ARBA" id="ARBA00022801"/>
    </source>
</evidence>
<dbReference type="InterPro" id="IPR050570">
    <property type="entry name" value="Cell_wall_metabolism_enzyme"/>
</dbReference>
<sequence>MGGVGAFEAHRPSSIAAADAAALVDEFSGTAAVASGFASSGSLGLDASLPLWARRIVGDTADSTQASSTATTTTSPGAGTAATAAPFVAAPELPPLSPGNALATTAETRSLDSYAAEGFDTGGQIDSQSMPFAAQFGMETGKRSWESGDAFLAAASRDIQKVIEVQPGDTLYGVLVDAGLSQEDATNAIGAISDVFSPKSLKAGQEITLNLTTAAGAAQTDAQPQLVSLSLEPSVERDVTVTRDATGTLIAEAIEKPLVETRARVAGVINYSLYDAAMKAGLPSSVIADVIKAYSYDVDFQRDIQEGDSFEIVYERLENEDGELARTGKMLYAMLNTSGVARPIYWFERDGDGEFFTPKGEAVRKALLATPIDGARITSGFGARKHPILGYTKMHKGMDFGAPTGTPIYAAGNGTVVEIGKKGAYGNYVRIKHNGTYQTAYAHASKFAKGLNKGDKVKQGQVIAYVGTTGRSTGPHLHFEVLENGKQVNPKKIKSTGGDKLNGKDLKAFKALVASVDAERQNLRNVVEIAETPGSVPIDCDSDRGCEN</sequence>
<dbReference type="InterPro" id="IPR016047">
    <property type="entry name" value="M23ase_b-sheet_dom"/>
</dbReference>
<dbReference type="CDD" id="cd12797">
    <property type="entry name" value="M23_peptidase"/>
    <property type="match status" value="1"/>
</dbReference>
<dbReference type="EMBL" id="SNYW01000012">
    <property type="protein sequence ID" value="TDQ78757.1"/>
    <property type="molecule type" value="Genomic_DNA"/>
</dbReference>